<dbReference type="RefSeq" id="WP_110253474.1">
    <property type="nucleotide sequence ID" value="NZ_QJKB01000001.1"/>
</dbReference>
<comment type="caution">
    <text evidence="3">The sequence shown here is derived from an EMBL/GenBank/DDBJ whole genome shotgun (WGS) entry which is preliminary data.</text>
</comment>
<dbReference type="OrthoDB" id="9180744at2"/>
<dbReference type="InterPro" id="IPR021647">
    <property type="entry name" value="CusF_Ec"/>
</dbReference>
<feature type="chain" id="PRO_5016300881" evidence="2">
    <location>
        <begin position="23"/>
        <end position="113"/>
    </location>
</feature>
<evidence type="ECO:0000313" key="3">
    <source>
        <dbReference type="EMBL" id="PXX47056.1"/>
    </source>
</evidence>
<feature type="region of interest" description="Disordered" evidence="1">
    <location>
        <begin position="28"/>
        <end position="49"/>
    </location>
</feature>
<keyword evidence="4" id="KW-1185">Reference proteome</keyword>
<dbReference type="Gene3D" id="2.40.50.320">
    <property type="entry name" value="Copper binding periplasmic protein CusF"/>
    <property type="match status" value="1"/>
</dbReference>
<reference evidence="3 4" key="1">
    <citation type="submission" date="2018-05" db="EMBL/GenBank/DDBJ databases">
        <title>Genomic Encyclopedia of Type Strains, Phase IV (KMG-IV): sequencing the most valuable type-strain genomes for metagenomic binning, comparative biology and taxonomic classification.</title>
        <authorList>
            <person name="Goeker M."/>
        </authorList>
    </citation>
    <scope>NUCLEOTIDE SEQUENCE [LARGE SCALE GENOMIC DNA]</scope>
    <source>
        <strain evidence="3 4">DSM 19792</strain>
    </source>
</reference>
<feature type="signal peptide" evidence="2">
    <location>
        <begin position="1"/>
        <end position="22"/>
    </location>
</feature>
<dbReference type="Pfam" id="PF11604">
    <property type="entry name" value="CusF_Ec"/>
    <property type="match status" value="1"/>
</dbReference>
<accession>A0A318JER7</accession>
<keyword evidence="2" id="KW-0732">Signal</keyword>
<dbReference type="Proteomes" id="UP000247792">
    <property type="component" value="Unassembled WGS sequence"/>
</dbReference>
<protein>
    <submittedName>
        <fullName evidence="3">Cu/Ag efflux protein CusF</fullName>
    </submittedName>
</protein>
<dbReference type="InterPro" id="IPR042230">
    <property type="entry name" value="CusF_sf"/>
</dbReference>
<organism evidence="3 4">
    <name type="scientific">Undibacterium pigrum</name>
    <dbReference type="NCBI Taxonomy" id="401470"/>
    <lineage>
        <taxon>Bacteria</taxon>
        <taxon>Pseudomonadati</taxon>
        <taxon>Pseudomonadota</taxon>
        <taxon>Betaproteobacteria</taxon>
        <taxon>Burkholderiales</taxon>
        <taxon>Oxalobacteraceae</taxon>
        <taxon>Undibacterium</taxon>
    </lineage>
</organism>
<dbReference type="AlphaFoldDB" id="A0A318JER7"/>
<proteinExistence type="predicted"/>
<gene>
    <name evidence="3" type="ORF">DFR42_101632</name>
</gene>
<evidence type="ECO:0000313" key="4">
    <source>
        <dbReference type="Proteomes" id="UP000247792"/>
    </source>
</evidence>
<name>A0A318JER7_9BURK</name>
<dbReference type="EMBL" id="QJKB01000001">
    <property type="protein sequence ID" value="PXX47056.1"/>
    <property type="molecule type" value="Genomic_DNA"/>
</dbReference>
<feature type="compositionally biased region" description="Low complexity" evidence="1">
    <location>
        <begin position="28"/>
        <end position="42"/>
    </location>
</feature>
<evidence type="ECO:0000256" key="1">
    <source>
        <dbReference type="SAM" id="MobiDB-lite"/>
    </source>
</evidence>
<sequence length="113" mass="11906">MTIIKSLTLGVLAAVTFHTALAADHSMSATASASTSNASSDMTDGEVKKIDKSTNKITLKHGDIKNLDMPGMTMVFKIKDPAALDTLKAGDKVKFRAEKADGAIVVTEIQIAK</sequence>
<evidence type="ECO:0000256" key="2">
    <source>
        <dbReference type="SAM" id="SignalP"/>
    </source>
</evidence>